<evidence type="ECO:0000256" key="10">
    <source>
        <dbReference type="RuleBase" id="RU362071"/>
    </source>
</evidence>
<evidence type="ECO:0000256" key="2">
    <source>
        <dbReference type="ARBA" id="ARBA00009772"/>
    </source>
</evidence>
<keyword evidence="11" id="KW-0966">Cell projection</keyword>
<feature type="transmembrane region" description="Helical" evidence="10">
    <location>
        <begin position="38"/>
        <end position="56"/>
    </location>
</feature>
<gene>
    <name evidence="11" type="primary">fliR</name>
    <name evidence="11" type="ORF">GCM10009682_23260</name>
</gene>
<feature type="transmembrane region" description="Helical" evidence="10">
    <location>
        <begin position="210"/>
        <end position="233"/>
    </location>
</feature>
<name>A0ABP4Y458_9ACTN</name>
<keyword evidence="5 10" id="KW-0812">Transmembrane</keyword>
<dbReference type="PRINTS" id="PR00953">
    <property type="entry name" value="TYPE3IMRPROT"/>
</dbReference>
<evidence type="ECO:0000256" key="6">
    <source>
        <dbReference type="ARBA" id="ARBA00022989"/>
    </source>
</evidence>
<evidence type="ECO:0000256" key="7">
    <source>
        <dbReference type="ARBA" id="ARBA00023136"/>
    </source>
</evidence>
<keyword evidence="11" id="KW-0969">Cilium</keyword>
<keyword evidence="4 10" id="KW-1003">Cell membrane</keyword>
<feature type="transmembrane region" description="Helical" evidence="10">
    <location>
        <begin position="116"/>
        <end position="136"/>
    </location>
</feature>
<comment type="similarity">
    <text evidence="2 10">Belongs to the FliR/MopE/SpaR family.</text>
</comment>
<evidence type="ECO:0000313" key="11">
    <source>
        <dbReference type="EMBL" id="GAA1800953.1"/>
    </source>
</evidence>
<dbReference type="PANTHER" id="PTHR30065">
    <property type="entry name" value="FLAGELLAR BIOSYNTHETIC PROTEIN FLIR"/>
    <property type="match status" value="1"/>
</dbReference>
<keyword evidence="12" id="KW-1185">Reference proteome</keyword>
<evidence type="ECO:0000256" key="5">
    <source>
        <dbReference type="ARBA" id="ARBA00022692"/>
    </source>
</evidence>
<keyword evidence="7 10" id="KW-0472">Membrane</keyword>
<sequence length="254" mass="26352">MSWQLNSASLVALLLATARTSAWLVVCPPFNSRLIPAQVKALLSLAIGLLVTPGLVDSAPPVTAGALIESAIQQVAVGLALGFLTMLCFAAVKAAGDLLDLFGGFALAQAFDPLSTTQSSVFGRFFNLVAVTLLFVSDGHQMVLRGFTRSFETLPLDGALSLESLSRLLSHGLDDLFIAALQIAGPLIAVLFCTDVALGLLNRVAPSLNAFAIGLPAKILLTMSLAGFTLVMLPHALDGIVDKAVAMVVRLAGG</sequence>
<accession>A0ABP4Y458</accession>
<evidence type="ECO:0000256" key="4">
    <source>
        <dbReference type="ARBA" id="ARBA00022475"/>
    </source>
</evidence>
<evidence type="ECO:0000256" key="8">
    <source>
        <dbReference type="ARBA" id="ARBA00023143"/>
    </source>
</evidence>
<dbReference type="PANTHER" id="PTHR30065:SF1">
    <property type="entry name" value="SURFACE PRESENTATION OF ANTIGENS PROTEIN SPAR"/>
    <property type="match status" value="1"/>
</dbReference>
<dbReference type="Pfam" id="PF01311">
    <property type="entry name" value="Bac_export_1"/>
    <property type="match status" value="1"/>
</dbReference>
<comment type="function">
    <text evidence="1 10">Role in flagellar biosynthesis.</text>
</comment>
<evidence type="ECO:0000256" key="1">
    <source>
        <dbReference type="ARBA" id="ARBA00002578"/>
    </source>
</evidence>
<dbReference type="RefSeq" id="WP_344129330.1">
    <property type="nucleotide sequence ID" value="NZ_BAAALT010000058.1"/>
</dbReference>
<organism evidence="11 12">
    <name type="scientific">Luedemannella flava</name>
    <dbReference type="NCBI Taxonomy" id="349316"/>
    <lineage>
        <taxon>Bacteria</taxon>
        <taxon>Bacillati</taxon>
        <taxon>Actinomycetota</taxon>
        <taxon>Actinomycetes</taxon>
        <taxon>Micromonosporales</taxon>
        <taxon>Micromonosporaceae</taxon>
        <taxon>Luedemannella</taxon>
    </lineage>
</organism>
<evidence type="ECO:0000256" key="9">
    <source>
        <dbReference type="NCBIfam" id="TIGR01400"/>
    </source>
</evidence>
<evidence type="ECO:0000256" key="3">
    <source>
        <dbReference type="ARBA" id="ARBA00021717"/>
    </source>
</evidence>
<keyword evidence="6 10" id="KW-1133">Transmembrane helix</keyword>
<feature type="transmembrane region" description="Helical" evidence="10">
    <location>
        <begin position="76"/>
        <end position="96"/>
    </location>
</feature>
<proteinExistence type="inferred from homology"/>
<evidence type="ECO:0000313" key="12">
    <source>
        <dbReference type="Proteomes" id="UP001500218"/>
    </source>
</evidence>
<dbReference type="EMBL" id="BAAALT010000058">
    <property type="protein sequence ID" value="GAA1800953.1"/>
    <property type="molecule type" value="Genomic_DNA"/>
</dbReference>
<dbReference type="NCBIfam" id="TIGR01400">
    <property type="entry name" value="fliR"/>
    <property type="match status" value="1"/>
</dbReference>
<comment type="subcellular location">
    <subcellularLocation>
        <location evidence="10">Cell membrane</location>
        <topology evidence="10">Multi-pass membrane protein</topology>
    </subcellularLocation>
    <subcellularLocation>
        <location evidence="10">Bacterial flagellum basal body</location>
    </subcellularLocation>
</comment>
<feature type="transmembrane region" description="Helical" evidence="10">
    <location>
        <begin position="176"/>
        <end position="198"/>
    </location>
</feature>
<comment type="caution">
    <text evidence="11">The sequence shown here is derived from an EMBL/GenBank/DDBJ whole genome shotgun (WGS) entry which is preliminary data.</text>
</comment>
<reference evidence="12" key="1">
    <citation type="journal article" date="2019" name="Int. J. Syst. Evol. Microbiol.">
        <title>The Global Catalogue of Microorganisms (GCM) 10K type strain sequencing project: providing services to taxonomists for standard genome sequencing and annotation.</title>
        <authorList>
            <consortium name="The Broad Institute Genomics Platform"/>
            <consortium name="The Broad Institute Genome Sequencing Center for Infectious Disease"/>
            <person name="Wu L."/>
            <person name="Ma J."/>
        </authorList>
    </citation>
    <scope>NUCLEOTIDE SEQUENCE [LARGE SCALE GENOMIC DNA]</scope>
    <source>
        <strain evidence="12">JCM 13250</strain>
    </source>
</reference>
<dbReference type="Proteomes" id="UP001500218">
    <property type="component" value="Unassembled WGS sequence"/>
</dbReference>
<keyword evidence="8 10" id="KW-0975">Bacterial flagellum</keyword>
<keyword evidence="11" id="KW-0282">Flagellum</keyword>
<protein>
    <recommendedName>
        <fullName evidence="3 9">Flagellar biosynthetic protein FliR</fullName>
    </recommendedName>
</protein>
<dbReference type="InterPro" id="IPR002010">
    <property type="entry name" value="T3SS_IM_R"/>
</dbReference>
<dbReference type="InterPro" id="IPR006303">
    <property type="entry name" value="FliR"/>
</dbReference>